<protein>
    <recommendedName>
        <fullName evidence="3">Peptidase M10 metallopeptidase domain-containing protein</fullName>
    </recommendedName>
</protein>
<evidence type="ECO:0008006" key="3">
    <source>
        <dbReference type="Google" id="ProtNLM"/>
    </source>
</evidence>
<sequence>MKYLKQILPVTLLATAAFSCQDQLEDTQMDAQPLAASTENLMQAELRHGNYAVLKAEYITAGEDNTLGNVVYFNNRGNKQLDAHFLQEYSEDGTTAITYYVDNNRPSLDVSAAISEAAIDRAMSTWDASTCSSLDITKIASDGRATGFVAALLGLRGSYNYVADIVHAGWLPAAFFNAIAPNGAQSILGVTFTIIYLDENGNESDIDGNGKADVAFREIYYNDRFLWNDGSTYDIETIALHEAGHGLSQGHFGKAFATVSNNKLHFSPRSVMNAAYSGVQTTITATDNGGHCSIWASWK</sequence>
<comment type="caution">
    <text evidence="1">The sequence shown here is derived from an EMBL/GenBank/DDBJ whole genome shotgun (WGS) entry which is preliminary data.</text>
</comment>
<keyword evidence="2" id="KW-1185">Reference proteome</keyword>
<dbReference type="Gene3D" id="3.40.390.10">
    <property type="entry name" value="Collagenase (Catalytic Domain)"/>
    <property type="match status" value="1"/>
</dbReference>
<dbReference type="AlphaFoldDB" id="A0A6B3M0I9"/>
<organism evidence="1 2">
    <name type="scientific">Pontibacter burrus</name>
    <dbReference type="NCBI Taxonomy" id="2704466"/>
    <lineage>
        <taxon>Bacteria</taxon>
        <taxon>Pseudomonadati</taxon>
        <taxon>Bacteroidota</taxon>
        <taxon>Cytophagia</taxon>
        <taxon>Cytophagales</taxon>
        <taxon>Hymenobacteraceae</taxon>
        <taxon>Pontibacter</taxon>
    </lineage>
</organism>
<dbReference type="InterPro" id="IPR024079">
    <property type="entry name" value="MetalloPept_cat_dom_sf"/>
</dbReference>
<proteinExistence type="predicted"/>
<dbReference type="EMBL" id="JAAGWD010000007">
    <property type="protein sequence ID" value="NEM99147.1"/>
    <property type="molecule type" value="Genomic_DNA"/>
</dbReference>
<dbReference type="Proteomes" id="UP000474777">
    <property type="component" value="Unassembled WGS sequence"/>
</dbReference>
<gene>
    <name evidence="1" type="ORF">GXP69_15720</name>
</gene>
<dbReference type="SUPFAM" id="SSF55486">
    <property type="entry name" value="Metalloproteases ('zincins'), catalytic domain"/>
    <property type="match status" value="1"/>
</dbReference>
<evidence type="ECO:0000313" key="2">
    <source>
        <dbReference type="Proteomes" id="UP000474777"/>
    </source>
</evidence>
<dbReference type="RefSeq" id="WP_163916048.1">
    <property type="nucleotide sequence ID" value="NZ_JAAGWD010000007.1"/>
</dbReference>
<accession>A0A6B3M0I9</accession>
<dbReference type="PROSITE" id="PS51257">
    <property type="entry name" value="PROKAR_LIPOPROTEIN"/>
    <property type="match status" value="1"/>
</dbReference>
<dbReference type="GO" id="GO:0008237">
    <property type="term" value="F:metallopeptidase activity"/>
    <property type="evidence" value="ECO:0007669"/>
    <property type="project" value="InterPro"/>
</dbReference>
<evidence type="ECO:0000313" key="1">
    <source>
        <dbReference type="EMBL" id="NEM99147.1"/>
    </source>
</evidence>
<name>A0A6B3M0I9_9BACT</name>
<reference evidence="1 2" key="1">
    <citation type="submission" date="2020-02" db="EMBL/GenBank/DDBJ databases">
        <authorList>
            <person name="Kim M.K."/>
        </authorList>
    </citation>
    <scope>NUCLEOTIDE SEQUENCE [LARGE SCALE GENOMIC DNA]</scope>
    <source>
        <strain evidence="1 2">BT327</strain>
    </source>
</reference>